<name>A0A9P9AAR1_9PEZI</name>
<organism evidence="6 7">
    <name type="scientific">Plectosphaerella plurivora</name>
    <dbReference type="NCBI Taxonomy" id="936078"/>
    <lineage>
        <taxon>Eukaryota</taxon>
        <taxon>Fungi</taxon>
        <taxon>Dikarya</taxon>
        <taxon>Ascomycota</taxon>
        <taxon>Pezizomycotina</taxon>
        <taxon>Sordariomycetes</taxon>
        <taxon>Hypocreomycetidae</taxon>
        <taxon>Glomerellales</taxon>
        <taxon>Plectosphaerellaceae</taxon>
        <taxon>Plectosphaerella</taxon>
    </lineage>
</organism>
<keyword evidence="3" id="KW-1133">Transmembrane helix</keyword>
<dbReference type="Proteomes" id="UP000770015">
    <property type="component" value="Unassembled WGS sequence"/>
</dbReference>
<gene>
    <name evidence="6" type="ORF">F5X68DRAFT_276126</name>
</gene>
<protein>
    <recommendedName>
        <fullName evidence="5">Yeast cell wall synthesis Kre9/Knh1-like N-terminal domain-containing protein</fullName>
    </recommendedName>
</protein>
<evidence type="ECO:0000256" key="1">
    <source>
        <dbReference type="ARBA" id="ARBA00022729"/>
    </source>
</evidence>
<keyword evidence="3" id="KW-0472">Membrane</keyword>
<evidence type="ECO:0000313" key="7">
    <source>
        <dbReference type="Proteomes" id="UP000770015"/>
    </source>
</evidence>
<dbReference type="EMBL" id="JAGSXJ010000012">
    <property type="protein sequence ID" value="KAH6686843.1"/>
    <property type="molecule type" value="Genomic_DNA"/>
</dbReference>
<evidence type="ECO:0000259" key="5">
    <source>
        <dbReference type="Pfam" id="PF10342"/>
    </source>
</evidence>
<feature type="region of interest" description="Disordered" evidence="2">
    <location>
        <begin position="212"/>
        <end position="255"/>
    </location>
</feature>
<evidence type="ECO:0000256" key="2">
    <source>
        <dbReference type="SAM" id="MobiDB-lite"/>
    </source>
</evidence>
<accession>A0A9P9AAR1</accession>
<proteinExistence type="predicted"/>
<keyword evidence="1 4" id="KW-0732">Signal</keyword>
<feature type="domain" description="Yeast cell wall synthesis Kre9/Knh1-like N-terminal" evidence="5">
    <location>
        <begin position="33"/>
        <end position="111"/>
    </location>
</feature>
<comment type="caution">
    <text evidence="6">The sequence shown here is derived from an EMBL/GenBank/DDBJ whole genome shotgun (WGS) entry which is preliminary data.</text>
</comment>
<feature type="signal peptide" evidence="4">
    <location>
        <begin position="1"/>
        <end position="21"/>
    </location>
</feature>
<evidence type="ECO:0000313" key="6">
    <source>
        <dbReference type="EMBL" id="KAH6686843.1"/>
    </source>
</evidence>
<feature type="transmembrane region" description="Helical" evidence="3">
    <location>
        <begin position="153"/>
        <end position="174"/>
    </location>
</feature>
<feature type="chain" id="PRO_5040388656" description="Yeast cell wall synthesis Kre9/Knh1-like N-terminal domain-containing protein" evidence="4">
    <location>
        <begin position="22"/>
        <end position="255"/>
    </location>
</feature>
<keyword evidence="3" id="KW-0812">Transmembrane</keyword>
<reference evidence="6" key="1">
    <citation type="journal article" date="2021" name="Nat. Commun.">
        <title>Genetic determinants of endophytism in the Arabidopsis root mycobiome.</title>
        <authorList>
            <person name="Mesny F."/>
            <person name="Miyauchi S."/>
            <person name="Thiergart T."/>
            <person name="Pickel B."/>
            <person name="Atanasova L."/>
            <person name="Karlsson M."/>
            <person name="Huettel B."/>
            <person name="Barry K.W."/>
            <person name="Haridas S."/>
            <person name="Chen C."/>
            <person name="Bauer D."/>
            <person name="Andreopoulos W."/>
            <person name="Pangilinan J."/>
            <person name="LaButti K."/>
            <person name="Riley R."/>
            <person name="Lipzen A."/>
            <person name="Clum A."/>
            <person name="Drula E."/>
            <person name="Henrissat B."/>
            <person name="Kohler A."/>
            <person name="Grigoriev I.V."/>
            <person name="Martin F.M."/>
            <person name="Hacquard S."/>
        </authorList>
    </citation>
    <scope>NUCLEOTIDE SEQUENCE</scope>
    <source>
        <strain evidence="6">MPI-SDFR-AT-0117</strain>
    </source>
</reference>
<dbReference type="AlphaFoldDB" id="A0A9P9AAR1"/>
<dbReference type="OrthoDB" id="10404164at2759"/>
<evidence type="ECO:0000256" key="4">
    <source>
        <dbReference type="SAM" id="SignalP"/>
    </source>
</evidence>
<dbReference type="Pfam" id="PF10342">
    <property type="entry name" value="Kre9_KNH"/>
    <property type="match status" value="1"/>
</dbReference>
<sequence>MRATFILALIMGVAGLAAGLARSDDGFAPVMRPNENEAVDNGTIFEIEWQATASDDYESSQINLVLQAADDEMSRVTIADNVDYDQGAYNWTVVSPSTETRRFHIRIVLLQPTTSQDELYSLSPAFFVVDNATDTTSPEADSSSKTGLSKGEVAGIAAGCVVVVLVVLISWWLWRIDKRQKQRRQMMFRAARGSESGASGAVMVEAPSFGTGGSATSAELDNRVQPVELPAGDVDELRPRGDLGQVGPRGADVPR</sequence>
<evidence type="ECO:0000256" key="3">
    <source>
        <dbReference type="SAM" id="Phobius"/>
    </source>
</evidence>
<dbReference type="InterPro" id="IPR018466">
    <property type="entry name" value="Kre9/Knh1-like_N"/>
</dbReference>
<keyword evidence="7" id="KW-1185">Reference proteome</keyword>